<keyword evidence="2" id="KW-0812">Transmembrane</keyword>
<feature type="transmembrane region" description="Helical" evidence="2">
    <location>
        <begin position="252"/>
        <end position="270"/>
    </location>
</feature>
<evidence type="ECO:0000313" key="4">
    <source>
        <dbReference type="Proteomes" id="UP001141327"/>
    </source>
</evidence>
<keyword evidence="2" id="KW-1133">Transmembrane helix</keyword>
<sequence length="341" mass="39038">MKVLSEQKDEFLSKMNTLQSKMEKKTDEAVRFWILFGGAFLVLLVHLYCWRRDSVLMGEHRSELYQEHRLYSILTPSRYSSLGWVCVYALRLASILASTQEGKFPILHTHIQRTFLRRVLASTLQMGSMFWKGHGLMSLGLGVDLLQIGLSLWDLMEITNAIHGINLTAHLFHQQGTLWWNRNIAEFTNPEYALAKATISINTSWLLWNFLSDSTYWLFFHLGPVLGTLGSLLGMFGVLGIHLYGTMNTGDLWSIIVTLWVLVAILARGVRDRIPASLISGTFGLTLFLEFAGSAIGMTYTFYQKPMLRRMAAMPAKYLRSKVKADQKRKYAQKARRQMEK</sequence>
<proteinExistence type="predicted"/>
<protein>
    <submittedName>
        <fullName evidence="3">Uncharacterized protein</fullName>
    </submittedName>
</protein>
<dbReference type="EMBL" id="JAPMOS010000126">
    <property type="protein sequence ID" value="KAJ4454969.1"/>
    <property type="molecule type" value="Genomic_DNA"/>
</dbReference>
<accession>A0ABQ8UCA5</accession>
<reference evidence="3" key="1">
    <citation type="journal article" date="2022" name="bioRxiv">
        <title>Genomics of Preaxostyla Flagellates Illuminates Evolutionary Transitions and the Path Towards Mitochondrial Loss.</title>
        <authorList>
            <person name="Novak L.V.F."/>
            <person name="Treitli S.C."/>
            <person name="Pyrih J."/>
            <person name="Halakuc P."/>
            <person name="Pipaliya S.V."/>
            <person name="Vacek V."/>
            <person name="Brzon O."/>
            <person name="Soukal P."/>
            <person name="Eme L."/>
            <person name="Dacks J.B."/>
            <person name="Karnkowska A."/>
            <person name="Elias M."/>
            <person name="Hampl V."/>
        </authorList>
    </citation>
    <scope>NUCLEOTIDE SEQUENCE</scope>
    <source>
        <strain evidence="3">RCP-MX</strain>
    </source>
</reference>
<dbReference type="Proteomes" id="UP001141327">
    <property type="component" value="Unassembled WGS sequence"/>
</dbReference>
<evidence type="ECO:0000256" key="2">
    <source>
        <dbReference type="SAM" id="Phobius"/>
    </source>
</evidence>
<name>A0ABQ8UCA5_9EUKA</name>
<keyword evidence="4" id="KW-1185">Reference proteome</keyword>
<feature type="coiled-coil region" evidence="1">
    <location>
        <begin position="1"/>
        <end position="28"/>
    </location>
</feature>
<feature type="transmembrane region" description="Helical" evidence="2">
    <location>
        <begin position="216"/>
        <end position="240"/>
    </location>
</feature>
<gene>
    <name evidence="3" type="ORF">PAPYR_10213</name>
</gene>
<comment type="caution">
    <text evidence="3">The sequence shown here is derived from an EMBL/GenBank/DDBJ whole genome shotgun (WGS) entry which is preliminary data.</text>
</comment>
<organism evidence="3 4">
    <name type="scientific">Paratrimastix pyriformis</name>
    <dbReference type="NCBI Taxonomy" id="342808"/>
    <lineage>
        <taxon>Eukaryota</taxon>
        <taxon>Metamonada</taxon>
        <taxon>Preaxostyla</taxon>
        <taxon>Paratrimastigidae</taxon>
        <taxon>Paratrimastix</taxon>
    </lineage>
</organism>
<keyword evidence="1" id="KW-0175">Coiled coil</keyword>
<evidence type="ECO:0000256" key="1">
    <source>
        <dbReference type="SAM" id="Coils"/>
    </source>
</evidence>
<feature type="transmembrane region" description="Helical" evidence="2">
    <location>
        <begin position="282"/>
        <end position="303"/>
    </location>
</feature>
<keyword evidence="2" id="KW-0472">Membrane</keyword>
<feature type="transmembrane region" description="Helical" evidence="2">
    <location>
        <begin position="30"/>
        <end position="50"/>
    </location>
</feature>
<evidence type="ECO:0000313" key="3">
    <source>
        <dbReference type="EMBL" id="KAJ4454969.1"/>
    </source>
</evidence>